<dbReference type="STRING" id="626523.GCWU000342_00423"/>
<keyword evidence="4" id="KW-1185">Reference proteome</keyword>
<dbReference type="AlphaFoldDB" id="C4G8X5"/>
<evidence type="ECO:0000256" key="2">
    <source>
        <dbReference type="ARBA" id="ARBA00022649"/>
    </source>
</evidence>
<name>C4G8X5_9FIRM</name>
<dbReference type="SUPFAM" id="SSF50118">
    <property type="entry name" value="Cell growth inhibitor/plasmid maintenance toxic component"/>
    <property type="match status" value="1"/>
</dbReference>
<sequence length="78" mass="9088">MVPMTTSIKKPHLKSHYILKFSDFIRYRSMVEAEQVQTIDKDRLIHRIGHLDARDIAGIKEAVRNYFGFDIPDCIEAP</sequence>
<organism evidence="3 4">
    <name type="scientific">Shuttleworthella satelles DSM 14600</name>
    <dbReference type="NCBI Taxonomy" id="626523"/>
    <lineage>
        <taxon>Bacteria</taxon>
        <taxon>Bacillati</taxon>
        <taxon>Bacillota</taxon>
        <taxon>Clostridia</taxon>
        <taxon>Lachnospirales</taxon>
        <taxon>Lachnospiraceae</taxon>
        <taxon>Shuttleworthella</taxon>
    </lineage>
</organism>
<proteinExistence type="inferred from homology"/>
<comment type="similarity">
    <text evidence="1">Belongs to the PemK/MazF family.</text>
</comment>
<comment type="caution">
    <text evidence="3">The sequence shown here is derived from an EMBL/GenBank/DDBJ whole genome shotgun (WGS) entry which is preliminary data.</text>
</comment>
<evidence type="ECO:0000313" key="3">
    <source>
        <dbReference type="EMBL" id="EEP29072.1"/>
    </source>
</evidence>
<accession>C4G8X5</accession>
<reference evidence="3" key="1">
    <citation type="submission" date="2009-04" db="EMBL/GenBank/DDBJ databases">
        <authorList>
            <person name="Weinstock G."/>
            <person name="Sodergren E."/>
            <person name="Clifton S."/>
            <person name="Fulton L."/>
            <person name="Fulton B."/>
            <person name="Courtney L."/>
            <person name="Fronick C."/>
            <person name="Harrison M."/>
            <person name="Strong C."/>
            <person name="Farmer C."/>
            <person name="Delahaunty K."/>
            <person name="Markovic C."/>
            <person name="Hall O."/>
            <person name="Minx P."/>
            <person name="Tomlinson C."/>
            <person name="Mitreva M."/>
            <person name="Nelson J."/>
            <person name="Hou S."/>
            <person name="Wollam A."/>
            <person name="Pepin K.H."/>
            <person name="Johnson M."/>
            <person name="Bhonagiri V."/>
            <person name="Nash W.E."/>
            <person name="Warren W."/>
            <person name="Chinwalla A."/>
            <person name="Mardis E.R."/>
            <person name="Wilson R.K."/>
        </authorList>
    </citation>
    <scope>NUCLEOTIDE SEQUENCE [LARGE SCALE GENOMIC DNA]</scope>
    <source>
        <strain evidence="3">DSM 14600</strain>
    </source>
</reference>
<protein>
    <recommendedName>
        <fullName evidence="5">Toxin-antitoxin system, toxin component, MazF family</fullName>
    </recommendedName>
</protein>
<dbReference type="GO" id="GO:0003677">
    <property type="term" value="F:DNA binding"/>
    <property type="evidence" value="ECO:0007669"/>
    <property type="project" value="InterPro"/>
</dbReference>
<dbReference type="Proteomes" id="UP000003494">
    <property type="component" value="Unassembled WGS sequence"/>
</dbReference>
<dbReference type="HOGENOM" id="CLU_2620103_0_0_9"/>
<keyword evidence="2" id="KW-1277">Toxin-antitoxin system</keyword>
<dbReference type="eggNOG" id="COG2337">
    <property type="taxonomic scope" value="Bacteria"/>
</dbReference>
<evidence type="ECO:0000256" key="1">
    <source>
        <dbReference type="ARBA" id="ARBA00007521"/>
    </source>
</evidence>
<evidence type="ECO:0000313" key="4">
    <source>
        <dbReference type="Proteomes" id="UP000003494"/>
    </source>
</evidence>
<gene>
    <name evidence="3" type="ORF">GCWU000342_00423</name>
</gene>
<dbReference type="Pfam" id="PF02452">
    <property type="entry name" value="PemK_toxin"/>
    <property type="match status" value="1"/>
</dbReference>
<dbReference type="EMBL" id="ACIP02000001">
    <property type="protein sequence ID" value="EEP29072.1"/>
    <property type="molecule type" value="Genomic_DNA"/>
</dbReference>
<dbReference type="InterPro" id="IPR003477">
    <property type="entry name" value="PemK-like"/>
</dbReference>
<evidence type="ECO:0008006" key="5">
    <source>
        <dbReference type="Google" id="ProtNLM"/>
    </source>
</evidence>
<dbReference type="InterPro" id="IPR011067">
    <property type="entry name" value="Plasmid_toxin/cell-grow_inhib"/>
</dbReference>
<dbReference type="RefSeq" id="WP_006905460.1">
    <property type="nucleotide sequence ID" value="NZ_GG665866.1"/>
</dbReference>
<dbReference type="Gene3D" id="2.30.30.110">
    <property type="match status" value="1"/>
</dbReference>